<feature type="coiled-coil region" evidence="2">
    <location>
        <begin position="63"/>
        <end position="90"/>
    </location>
</feature>
<dbReference type="InterPro" id="IPR036875">
    <property type="entry name" value="Znf_CCHC_sf"/>
</dbReference>
<accession>A0A182R3R9</accession>
<feature type="domain" description="CCHC-type" evidence="4">
    <location>
        <begin position="297"/>
        <end position="312"/>
    </location>
</feature>
<dbReference type="Gene3D" id="4.10.60.10">
    <property type="entry name" value="Zinc finger, CCHC-type"/>
    <property type="match status" value="1"/>
</dbReference>
<evidence type="ECO:0000259" key="4">
    <source>
        <dbReference type="PROSITE" id="PS50158"/>
    </source>
</evidence>
<proteinExistence type="predicted"/>
<dbReference type="EnsemblMetazoa" id="AFUN000810-RA">
    <property type="protein sequence ID" value="AFUN000810-PA"/>
    <property type="gene ID" value="AFUN000810"/>
</dbReference>
<evidence type="ECO:0000256" key="1">
    <source>
        <dbReference type="PROSITE-ProRule" id="PRU00047"/>
    </source>
</evidence>
<dbReference type="GO" id="GO:0003676">
    <property type="term" value="F:nucleic acid binding"/>
    <property type="evidence" value="ECO:0007669"/>
    <property type="project" value="InterPro"/>
</dbReference>
<feature type="region of interest" description="Disordered" evidence="3">
    <location>
        <begin position="268"/>
        <end position="295"/>
    </location>
</feature>
<dbReference type="PROSITE" id="PS50158">
    <property type="entry name" value="ZF_CCHC"/>
    <property type="match status" value="1"/>
</dbReference>
<reference evidence="5" key="1">
    <citation type="submission" date="2020-05" db="UniProtKB">
        <authorList>
            <consortium name="EnsemblMetazoa"/>
        </authorList>
    </citation>
    <scope>IDENTIFICATION</scope>
    <source>
        <strain evidence="5">FUMOZ</strain>
    </source>
</reference>
<feature type="compositionally biased region" description="Polar residues" evidence="3">
    <location>
        <begin position="271"/>
        <end position="295"/>
    </location>
</feature>
<keyword evidence="1" id="KW-0863">Zinc-finger</keyword>
<organism evidence="5">
    <name type="scientific">Anopheles funestus</name>
    <name type="common">African malaria mosquito</name>
    <dbReference type="NCBI Taxonomy" id="62324"/>
    <lineage>
        <taxon>Eukaryota</taxon>
        <taxon>Metazoa</taxon>
        <taxon>Ecdysozoa</taxon>
        <taxon>Arthropoda</taxon>
        <taxon>Hexapoda</taxon>
        <taxon>Insecta</taxon>
        <taxon>Pterygota</taxon>
        <taxon>Neoptera</taxon>
        <taxon>Endopterygota</taxon>
        <taxon>Diptera</taxon>
        <taxon>Nematocera</taxon>
        <taxon>Culicoidea</taxon>
        <taxon>Culicidae</taxon>
        <taxon>Anophelinae</taxon>
        <taxon>Anopheles</taxon>
    </lineage>
</organism>
<keyword evidence="1" id="KW-0862">Zinc</keyword>
<dbReference type="VEuPathDB" id="VectorBase:AFUN2_006113"/>
<sequence>MPTKEEMKWTLEAAGIDLPESATVAQVRRVFHETVDKGKSTSEETDDAIRCDESNTIVCEQTNSSEAATIAALEQKIKRLELEKKLFLLEKQMADTPQHPSPMEALKYVEAVIPKFTGDGEENISQWFRTLEESFVMMNVKDSHQLLLSRRLLGGTAALLAQTISCQNYAELKNALENAFDNKPTTEYIYKKLRGRRLNADETTFRYLLEMQNIAGKASIPESELVHIIIDGIGDPVNTAFMRFIANTIDALKPLLKEYEKMRTLGPLTPAATSNQQPTTNKHPNTSQQPNTSQHPRCLNCRKFGHLEKDCRLPIRPPGSCFRCHKTDHVYQNCPQRNQQIAAMSCYEEPEADMESICNLNAQQE</sequence>
<dbReference type="GO" id="GO:0008270">
    <property type="term" value="F:zinc ion binding"/>
    <property type="evidence" value="ECO:0007669"/>
    <property type="project" value="UniProtKB-KW"/>
</dbReference>
<keyword evidence="1" id="KW-0479">Metal-binding</keyword>
<dbReference type="AlphaFoldDB" id="A0A182R3R9"/>
<keyword evidence="2" id="KW-0175">Coiled coil</keyword>
<dbReference type="VEuPathDB" id="VectorBase:AFUN000810"/>
<dbReference type="SMART" id="SM00343">
    <property type="entry name" value="ZnF_C2HC"/>
    <property type="match status" value="2"/>
</dbReference>
<evidence type="ECO:0000256" key="3">
    <source>
        <dbReference type="SAM" id="MobiDB-lite"/>
    </source>
</evidence>
<dbReference type="SUPFAM" id="SSF57756">
    <property type="entry name" value="Retrovirus zinc finger-like domains"/>
    <property type="match status" value="1"/>
</dbReference>
<dbReference type="InterPro" id="IPR001878">
    <property type="entry name" value="Znf_CCHC"/>
</dbReference>
<dbReference type="VEuPathDB" id="VectorBase:AFUN2_001966"/>
<protein>
    <submittedName>
        <fullName evidence="5">CCHC-type domain-containing protein</fullName>
    </submittedName>
</protein>
<evidence type="ECO:0000313" key="5">
    <source>
        <dbReference type="EnsemblMetazoa" id="AFUN000810-PA"/>
    </source>
</evidence>
<name>A0A182R3R9_ANOFN</name>
<evidence type="ECO:0000256" key="2">
    <source>
        <dbReference type="SAM" id="Coils"/>
    </source>
</evidence>
<dbReference type="STRING" id="62324.A0A182R3R9"/>